<name>A0AAW8JG88_9GAMM</name>
<reference evidence="2" key="1">
    <citation type="submission" date="2023-08" db="EMBL/GenBank/DDBJ databases">
        <title>Emergence of clinically-relevant ST2 carbapenem-resistant Acinetobacter baumannii strains in hospital sewages in Zhejiang, East of China.</title>
        <authorList>
            <person name="Kaichao C."/>
            <person name="Zhang R."/>
        </authorList>
    </citation>
    <scope>NUCLEOTIDE SEQUENCE</scope>
    <source>
        <strain evidence="2">M-SY-60</strain>
    </source>
</reference>
<evidence type="ECO:0000313" key="3">
    <source>
        <dbReference type="Proteomes" id="UP001243195"/>
    </source>
</evidence>
<feature type="chain" id="PRO_5043555389" evidence="1">
    <location>
        <begin position="20"/>
        <end position="117"/>
    </location>
</feature>
<feature type="signal peptide" evidence="1">
    <location>
        <begin position="1"/>
        <end position="19"/>
    </location>
</feature>
<gene>
    <name evidence="2" type="ORF">RFH51_09970</name>
</gene>
<organism evidence="2 3">
    <name type="scientific">Acinetobacter gerneri</name>
    <dbReference type="NCBI Taxonomy" id="202952"/>
    <lineage>
        <taxon>Bacteria</taxon>
        <taxon>Pseudomonadati</taxon>
        <taxon>Pseudomonadota</taxon>
        <taxon>Gammaproteobacteria</taxon>
        <taxon>Moraxellales</taxon>
        <taxon>Moraxellaceae</taxon>
        <taxon>Acinetobacter</taxon>
    </lineage>
</organism>
<comment type="caution">
    <text evidence="2">The sequence shown here is derived from an EMBL/GenBank/DDBJ whole genome shotgun (WGS) entry which is preliminary data.</text>
</comment>
<accession>A0AAW8JG88</accession>
<dbReference type="EMBL" id="JAVIDA010000011">
    <property type="protein sequence ID" value="MDQ9071786.1"/>
    <property type="molecule type" value="Genomic_DNA"/>
</dbReference>
<sequence length="117" mass="13412">MQKALITILILICSSLSHSETASYVLYNKEGLCDAASYYASLAFEGHQKGEEKKEYLEMIDESKEIPSEKKNYFKRLLNDAYRKPIYSSEEAMKSARLKFNDNTYKNCMKPDSSASK</sequence>
<dbReference type="RefSeq" id="WP_308956125.1">
    <property type="nucleotide sequence ID" value="NZ_JAVICY010000012.1"/>
</dbReference>
<protein>
    <submittedName>
        <fullName evidence="2">Uncharacterized protein</fullName>
    </submittedName>
</protein>
<dbReference type="Proteomes" id="UP001243195">
    <property type="component" value="Unassembled WGS sequence"/>
</dbReference>
<dbReference type="AlphaFoldDB" id="A0AAW8JG88"/>
<proteinExistence type="predicted"/>
<evidence type="ECO:0000313" key="2">
    <source>
        <dbReference type="EMBL" id="MDQ9071786.1"/>
    </source>
</evidence>
<keyword evidence="1" id="KW-0732">Signal</keyword>
<evidence type="ECO:0000256" key="1">
    <source>
        <dbReference type="SAM" id="SignalP"/>
    </source>
</evidence>